<evidence type="ECO:0000313" key="2">
    <source>
        <dbReference type="EMBL" id="VAW71102.1"/>
    </source>
</evidence>
<keyword evidence="1" id="KW-0472">Membrane</keyword>
<dbReference type="AlphaFoldDB" id="A0A3B0Y6W6"/>
<protein>
    <submittedName>
        <fullName evidence="2">Uncharacterized protein</fullName>
    </submittedName>
</protein>
<organism evidence="2">
    <name type="scientific">hydrothermal vent metagenome</name>
    <dbReference type="NCBI Taxonomy" id="652676"/>
    <lineage>
        <taxon>unclassified sequences</taxon>
        <taxon>metagenomes</taxon>
        <taxon>ecological metagenomes</taxon>
    </lineage>
</organism>
<feature type="transmembrane region" description="Helical" evidence="1">
    <location>
        <begin position="20"/>
        <end position="42"/>
    </location>
</feature>
<keyword evidence="1" id="KW-1133">Transmembrane helix</keyword>
<reference evidence="2" key="1">
    <citation type="submission" date="2018-06" db="EMBL/GenBank/DDBJ databases">
        <authorList>
            <person name="Zhirakovskaya E."/>
        </authorList>
    </citation>
    <scope>NUCLEOTIDE SEQUENCE</scope>
</reference>
<keyword evidence="1" id="KW-0812">Transmembrane</keyword>
<sequence>MTSTRCPDTEYCPVQTIQFATLGFILIGLILTFLISTTANAAPSALKTNGKIEAKSLVHATKMAQLYTKVRLAFINYDIATIRANSFIPKNKAAPPQKQMTAFGKTLPNIFTFTLVKVAVKGKLTGLWLIKENTTKKTKIAILFRFKKDRSGQWRTHPRTYQEIDTDSTKKTVALLIKSLKL</sequence>
<name>A0A3B0Y6W6_9ZZZZ</name>
<evidence type="ECO:0000256" key="1">
    <source>
        <dbReference type="SAM" id="Phobius"/>
    </source>
</evidence>
<gene>
    <name evidence="2" type="ORF">MNBD_GAMMA12-1258</name>
</gene>
<dbReference type="EMBL" id="UOFL01000010">
    <property type="protein sequence ID" value="VAW71102.1"/>
    <property type="molecule type" value="Genomic_DNA"/>
</dbReference>
<proteinExistence type="predicted"/>
<accession>A0A3B0Y6W6</accession>